<evidence type="ECO:0000313" key="3">
    <source>
        <dbReference type="Proteomes" id="UP000693946"/>
    </source>
</evidence>
<organism evidence="2 3">
    <name type="scientific">Solea senegalensis</name>
    <name type="common">Senegalese sole</name>
    <dbReference type="NCBI Taxonomy" id="28829"/>
    <lineage>
        <taxon>Eukaryota</taxon>
        <taxon>Metazoa</taxon>
        <taxon>Chordata</taxon>
        <taxon>Craniata</taxon>
        <taxon>Vertebrata</taxon>
        <taxon>Euteleostomi</taxon>
        <taxon>Actinopterygii</taxon>
        <taxon>Neopterygii</taxon>
        <taxon>Teleostei</taxon>
        <taxon>Neoteleostei</taxon>
        <taxon>Acanthomorphata</taxon>
        <taxon>Carangaria</taxon>
        <taxon>Pleuronectiformes</taxon>
        <taxon>Pleuronectoidei</taxon>
        <taxon>Soleidae</taxon>
        <taxon>Solea</taxon>
    </lineage>
</organism>
<dbReference type="AlphaFoldDB" id="A0AAV6R9X7"/>
<accession>A0AAV6R9X7</accession>
<proteinExistence type="predicted"/>
<sequence length="138" mass="14970">MSGAYCRCFQVDSGVYCSVCLHCGREKLAFVAVWEVGVHKRRVELKPDDSAVDDVTYSDMEGTGSRCGWDPIAGLWSAQTQIFVQSPPYSYVFTMNGGSVINVKKANGICAFGGHGAATRPGLQEEGEEESGPKLWPQ</sequence>
<gene>
    <name evidence="2" type="ORF">JOB18_012167</name>
</gene>
<evidence type="ECO:0000256" key="1">
    <source>
        <dbReference type="SAM" id="MobiDB-lite"/>
    </source>
</evidence>
<feature type="region of interest" description="Disordered" evidence="1">
    <location>
        <begin position="119"/>
        <end position="138"/>
    </location>
</feature>
<evidence type="ECO:0000313" key="2">
    <source>
        <dbReference type="EMBL" id="KAG7502031.1"/>
    </source>
</evidence>
<dbReference type="EMBL" id="JAGKHQ010000012">
    <property type="protein sequence ID" value="KAG7502031.1"/>
    <property type="molecule type" value="Genomic_DNA"/>
</dbReference>
<dbReference type="Proteomes" id="UP000693946">
    <property type="component" value="Linkage Group LG2"/>
</dbReference>
<name>A0AAV6R9X7_SOLSE</name>
<protein>
    <submittedName>
        <fullName evidence="2">Uncharacterized protein</fullName>
    </submittedName>
</protein>
<keyword evidence="3" id="KW-1185">Reference proteome</keyword>
<reference evidence="2 3" key="1">
    <citation type="journal article" date="2021" name="Sci. Rep.">
        <title>Chromosome anchoring in Senegalese sole (Solea senegalensis) reveals sex-associated markers and genome rearrangements in flatfish.</title>
        <authorList>
            <person name="Guerrero-Cozar I."/>
            <person name="Gomez-Garrido J."/>
            <person name="Berbel C."/>
            <person name="Martinez-Blanch J.F."/>
            <person name="Alioto T."/>
            <person name="Claros M.G."/>
            <person name="Gagnaire P.A."/>
            <person name="Manchado M."/>
        </authorList>
    </citation>
    <scope>NUCLEOTIDE SEQUENCE [LARGE SCALE GENOMIC DNA]</scope>
    <source>
        <strain evidence="2">Sse05_10M</strain>
    </source>
</reference>
<comment type="caution">
    <text evidence="2">The sequence shown here is derived from an EMBL/GenBank/DDBJ whole genome shotgun (WGS) entry which is preliminary data.</text>
</comment>